<dbReference type="EMBL" id="VSIJ01000024">
    <property type="protein sequence ID" value="TXX65973.1"/>
    <property type="molecule type" value="Genomic_DNA"/>
</dbReference>
<dbReference type="PROSITE" id="PS51790">
    <property type="entry name" value="MSRB"/>
    <property type="match status" value="1"/>
</dbReference>
<keyword evidence="4" id="KW-0511">Multifunctional enzyme</keyword>
<comment type="catalytic activity">
    <reaction evidence="6 10">
        <text>L-methionyl-[protein] + [thioredoxin]-disulfide + H2O = L-methionyl-(S)-S-oxide-[protein] + [thioredoxin]-dithiol</text>
        <dbReference type="Rhea" id="RHEA:14217"/>
        <dbReference type="Rhea" id="RHEA-COMP:10698"/>
        <dbReference type="Rhea" id="RHEA-COMP:10700"/>
        <dbReference type="Rhea" id="RHEA-COMP:12313"/>
        <dbReference type="Rhea" id="RHEA-COMP:12315"/>
        <dbReference type="ChEBI" id="CHEBI:15377"/>
        <dbReference type="ChEBI" id="CHEBI:16044"/>
        <dbReference type="ChEBI" id="CHEBI:29950"/>
        <dbReference type="ChEBI" id="CHEBI:44120"/>
        <dbReference type="ChEBI" id="CHEBI:50058"/>
        <dbReference type="EC" id="1.8.4.11"/>
    </reaction>
</comment>
<dbReference type="PANTHER" id="PTHR10173:SF59">
    <property type="entry name" value="PEPTIDE METHIONINE SULFOXIDE REDUCTASE MSRA_MSRB"/>
    <property type="match status" value="1"/>
</dbReference>
<dbReference type="PANTHER" id="PTHR10173">
    <property type="entry name" value="METHIONINE SULFOXIDE REDUCTASE"/>
    <property type="match status" value="1"/>
</dbReference>
<evidence type="ECO:0000256" key="3">
    <source>
        <dbReference type="ARBA" id="ARBA00023002"/>
    </source>
</evidence>
<dbReference type="NCBIfam" id="TIGR00401">
    <property type="entry name" value="msrA"/>
    <property type="match status" value="1"/>
</dbReference>
<dbReference type="FunFam" id="3.30.1060.10:FF:000003">
    <property type="entry name" value="Peptide methionine sulfoxide reductase MsrA"/>
    <property type="match status" value="1"/>
</dbReference>
<comment type="similarity">
    <text evidence="2">In the N-terminal section; belongs to the MsrA Met sulfoxide reductase family.</text>
</comment>
<dbReference type="Pfam" id="PF01625">
    <property type="entry name" value="PMSR"/>
    <property type="match status" value="1"/>
</dbReference>
<dbReference type="Gene3D" id="2.170.150.20">
    <property type="entry name" value="Peptide methionine sulfoxide reductase"/>
    <property type="match status" value="1"/>
</dbReference>
<keyword evidence="3 9" id="KW-0560">Oxidoreductase</keyword>
<comment type="similarity">
    <text evidence="1">In the C-terminal section; belongs to the MsrB Met sulfoxide reductase family.</text>
</comment>
<feature type="domain" description="MsrB" evidence="11">
    <location>
        <begin position="256"/>
        <end position="378"/>
    </location>
</feature>
<evidence type="ECO:0000256" key="2">
    <source>
        <dbReference type="ARBA" id="ARBA00011017"/>
    </source>
</evidence>
<comment type="caution">
    <text evidence="9">Lacks conserved residue(s) required for the propagation of feature annotation.</text>
</comment>
<evidence type="ECO:0000256" key="1">
    <source>
        <dbReference type="ARBA" id="ARBA00008076"/>
    </source>
</evidence>
<evidence type="ECO:0000256" key="7">
    <source>
        <dbReference type="ARBA" id="ARBA00048488"/>
    </source>
</evidence>
<evidence type="ECO:0000256" key="9">
    <source>
        <dbReference type="HAMAP-Rule" id="MF_01400"/>
    </source>
</evidence>
<evidence type="ECO:0000313" key="13">
    <source>
        <dbReference type="Proteomes" id="UP000323819"/>
    </source>
</evidence>
<evidence type="ECO:0000256" key="8">
    <source>
        <dbReference type="ARBA" id="ARBA00048782"/>
    </source>
</evidence>
<comment type="caution">
    <text evidence="12">The sequence shown here is derived from an EMBL/GenBank/DDBJ whole genome shotgun (WGS) entry which is preliminary data.</text>
</comment>
<sequence length="394" mass="45486">MPFFFYNFVKNQKEMLMKRLFAWGAPLFALVALTLSLFSQADTKPSAMPPTSDGYQQATLAGGCFWCTESDMEKLPGVVDVISGYAGGDVDNPTYKQVSSGKTGHIEVIQVTFDPKLVTYEQVLDNFFRHIDPTDDQGSFVDRGEQYRPAIFYHNAEQLEVAKRFMMEIDQLGIFKKPLKTELIEFKKFWPAEDYHQDYYKKNKVRYNYYRYASGRDQYLDEIFGADRNTNPKTLRQWIDEKNGQANVKAYVRPSDEQIRAKLTSLQYKVTQRDGTERPFDNEYWDNKEEGIYVDIVSGEPLFSSTDKYDSKTGWPSFTKPLNSSYIVTKDDNSLFYTRTEVRSRFADSHLGHVFNDGPAPTGLRYCMNSAAMRFIPKQEMAAQGYGEYLALFK</sequence>
<comment type="catalytic activity">
    <reaction evidence="8 10">
        <text>[thioredoxin]-disulfide + L-methionine + H2O = L-methionine (S)-S-oxide + [thioredoxin]-dithiol</text>
        <dbReference type="Rhea" id="RHEA:19993"/>
        <dbReference type="Rhea" id="RHEA-COMP:10698"/>
        <dbReference type="Rhea" id="RHEA-COMP:10700"/>
        <dbReference type="ChEBI" id="CHEBI:15377"/>
        <dbReference type="ChEBI" id="CHEBI:29950"/>
        <dbReference type="ChEBI" id="CHEBI:50058"/>
        <dbReference type="ChEBI" id="CHEBI:57844"/>
        <dbReference type="ChEBI" id="CHEBI:58772"/>
        <dbReference type="EC" id="1.8.4.11"/>
    </reaction>
</comment>
<evidence type="ECO:0000256" key="5">
    <source>
        <dbReference type="ARBA" id="ARBA00024679"/>
    </source>
</evidence>
<dbReference type="InterPro" id="IPR028427">
    <property type="entry name" value="Met_Sox_Rdtase_MsrB"/>
</dbReference>
<dbReference type="AlphaFoldDB" id="A0ABD7SMA3"/>
<comment type="function">
    <text evidence="5 10">Has an important function as a repair enzyme for proteins that have been inactivated by oxidation. Catalyzes the reversible oxidation-reduction of methionine sulfoxide in proteins to methionine.</text>
</comment>
<protein>
    <recommendedName>
        <fullName evidence="9 10">Multifunctional fusion protein</fullName>
    </recommendedName>
    <domain>
        <recommendedName>
            <fullName evidence="10">Peptide methionine sulfoxide reductase MsrA</fullName>
            <shortName evidence="10">Protein-methionine-S-oxide reductase</shortName>
            <ecNumber evidence="10">1.8.4.11</ecNumber>
        </recommendedName>
        <alternativeName>
            <fullName evidence="10">Peptide-methionine (S)-S-oxide reductase</fullName>
            <shortName evidence="10">Peptide Met(O) reductase</shortName>
        </alternativeName>
    </domain>
    <domain>
        <recommendedName>
            <fullName evidence="9">Peptide methionine sulfoxide reductase MsrB</fullName>
            <ecNumber evidence="9">1.8.4.12</ecNumber>
        </recommendedName>
        <alternativeName>
            <fullName evidence="9">Peptide-methionine (R)-S-oxide reductase</fullName>
        </alternativeName>
    </domain>
</protein>
<dbReference type="NCBIfam" id="TIGR00357">
    <property type="entry name" value="peptide-methionine (R)-S-oxide reductase MsrB"/>
    <property type="match status" value="1"/>
</dbReference>
<accession>A0ABD7SMA3</accession>
<comment type="similarity">
    <text evidence="10">Belongs to the MsrA Met sulfoxide reductase family.</text>
</comment>
<gene>
    <name evidence="9 12" type="primary">msrB</name>
    <name evidence="10" type="synonym">msrA</name>
    <name evidence="12" type="ORF">FXF03_09390</name>
</gene>
<dbReference type="Pfam" id="PF01641">
    <property type="entry name" value="SelR"/>
    <property type="match status" value="1"/>
</dbReference>
<dbReference type="InterPro" id="IPR002569">
    <property type="entry name" value="Met_Sox_Rdtase_MsrA_dom"/>
</dbReference>
<organism evidence="12 13">
    <name type="scientific">Vibrio cholerae</name>
    <dbReference type="NCBI Taxonomy" id="666"/>
    <lineage>
        <taxon>Bacteria</taxon>
        <taxon>Pseudomonadati</taxon>
        <taxon>Pseudomonadota</taxon>
        <taxon>Gammaproteobacteria</taxon>
        <taxon>Vibrionales</taxon>
        <taxon>Vibrionaceae</taxon>
        <taxon>Vibrio</taxon>
    </lineage>
</organism>
<dbReference type="InterPro" id="IPR002579">
    <property type="entry name" value="Met_Sox_Rdtase_MsrB_dom"/>
</dbReference>
<evidence type="ECO:0000259" key="11">
    <source>
        <dbReference type="PROSITE" id="PS51790"/>
    </source>
</evidence>
<dbReference type="GO" id="GO:0008113">
    <property type="term" value="F:peptide-methionine (S)-S-oxide reductase activity"/>
    <property type="evidence" value="ECO:0007669"/>
    <property type="project" value="UniProtKB-UniRule"/>
</dbReference>
<comment type="catalytic activity">
    <reaction evidence="7 9">
        <text>L-methionyl-[protein] + [thioredoxin]-disulfide + H2O = L-methionyl-(R)-S-oxide-[protein] + [thioredoxin]-dithiol</text>
        <dbReference type="Rhea" id="RHEA:24164"/>
        <dbReference type="Rhea" id="RHEA-COMP:10698"/>
        <dbReference type="Rhea" id="RHEA-COMP:10700"/>
        <dbReference type="Rhea" id="RHEA-COMP:12313"/>
        <dbReference type="Rhea" id="RHEA-COMP:12314"/>
        <dbReference type="ChEBI" id="CHEBI:15377"/>
        <dbReference type="ChEBI" id="CHEBI:16044"/>
        <dbReference type="ChEBI" id="CHEBI:29950"/>
        <dbReference type="ChEBI" id="CHEBI:45764"/>
        <dbReference type="ChEBI" id="CHEBI:50058"/>
        <dbReference type="EC" id="1.8.4.12"/>
    </reaction>
</comment>
<dbReference type="InterPro" id="IPR036509">
    <property type="entry name" value="Met_Sox_Rdtase_MsrA_sf"/>
</dbReference>
<name>A0ABD7SMA3_VIBCL</name>
<proteinExistence type="inferred from homology"/>
<dbReference type="Gene3D" id="3.30.1060.10">
    <property type="entry name" value="Peptide methionine sulphoxide reductase MsrA"/>
    <property type="match status" value="1"/>
</dbReference>
<comment type="similarity">
    <text evidence="9">Belongs to the MsrB Met sulfoxide reductase family.</text>
</comment>
<dbReference type="InterPro" id="IPR011057">
    <property type="entry name" value="Mss4-like_sf"/>
</dbReference>
<evidence type="ECO:0000256" key="10">
    <source>
        <dbReference type="HAMAP-Rule" id="MF_01401"/>
    </source>
</evidence>
<evidence type="ECO:0000256" key="4">
    <source>
        <dbReference type="ARBA" id="ARBA00023268"/>
    </source>
</evidence>
<dbReference type="HAMAP" id="MF_01401">
    <property type="entry name" value="MsrA"/>
    <property type="match status" value="1"/>
</dbReference>
<feature type="active site" description="Nucleophile" evidence="9">
    <location>
        <position position="367"/>
    </location>
</feature>
<dbReference type="SUPFAM" id="SSF55068">
    <property type="entry name" value="Peptide methionine sulfoxide reductase"/>
    <property type="match status" value="1"/>
</dbReference>
<reference evidence="12 13" key="1">
    <citation type="submission" date="2019-06" db="EMBL/GenBank/DDBJ databases">
        <title>Vibrio cholerae phylogeny based on whole-genome sequencing reveals genetic diversity and population strucutre.</title>
        <authorList>
            <person name="Zhiqiu Y."/>
            <person name="Bin L."/>
            <person name="Lingyan J."/>
        </authorList>
    </citation>
    <scope>NUCLEOTIDE SEQUENCE [LARGE SCALE GENOMIC DNA]</scope>
    <source>
        <strain evidence="12 13">N2814</strain>
    </source>
</reference>
<dbReference type="EC" id="1.8.4.11" evidence="10"/>
<dbReference type="Proteomes" id="UP000323819">
    <property type="component" value="Unassembled WGS sequence"/>
</dbReference>
<dbReference type="GO" id="GO:0033743">
    <property type="term" value="F:peptide-methionine (R)-S-oxide reductase activity"/>
    <property type="evidence" value="ECO:0007669"/>
    <property type="project" value="UniProtKB-UniRule"/>
</dbReference>
<dbReference type="EC" id="1.8.4.12" evidence="9"/>
<dbReference type="SUPFAM" id="SSF51316">
    <property type="entry name" value="Mss4-like"/>
    <property type="match status" value="1"/>
</dbReference>
<evidence type="ECO:0000256" key="6">
    <source>
        <dbReference type="ARBA" id="ARBA00047806"/>
    </source>
</evidence>
<dbReference type="FunFam" id="2.170.150.20:FF:000003">
    <property type="entry name" value="Peptide methionine sulfoxide reductase MsrB"/>
    <property type="match status" value="1"/>
</dbReference>
<evidence type="ECO:0000313" key="12">
    <source>
        <dbReference type="EMBL" id="TXX65973.1"/>
    </source>
</evidence>
<dbReference type="HAMAP" id="MF_01400">
    <property type="entry name" value="MsrB"/>
    <property type="match status" value="1"/>
</dbReference>
<feature type="active site" evidence="10">
    <location>
        <position position="64"/>
    </location>
</feature>